<dbReference type="RefSeq" id="WP_066233375.1">
    <property type="nucleotide sequence ID" value="NZ_JARTFQ010000005.1"/>
</dbReference>
<dbReference type="GeneID" id="301142456"/>
<name>A0ABU6NUU4_9BACI</name>
<comment type="caution">
    <text evidence="3">The sequence shown here is derived from an EMBL/GenBank/DDBJ whole genome shotgun (WGS) entry which is preliminary data.</text>
</comment>
<reference evidence="3 4" key="1">
    <citation type="submission" date="2023-03" db="EMBL/GenBank/DDBJ databases">
        <title>Bacillus Genome Sequencing.</title>
        <authorList>
            <person name="Dunlap C."/>
        </authorList>
    </citation>
    <scope>NUCLEOTIDE SEQUENCE [LARGE SCALE GENOMIC DNA]</scope>
    <source>
        <strain evidence="3 4">NRS-1717</strain>
    </source>
</reference>
<evidence type="ECO:0000313" key="4">
    <source>
        <dbReference type="Proteomes" id="UP001342826"/>
    </source>
</evidence>
<proteinExistence type="predicted"/>
<dbReference type="EMBL" id="JARTFS010000001">
    <property type="protein sequence ID" value="MED4399984.1"/>
    <property type="molecule type" value="Genomic_DNA"/>
</dbReference>
<keyword evidence="1" id="KW-0732">Signal</keyword>
<keyword evidence="4" id="KW-1185">Reference proteome</keyword>
<feature type="signal peptide" evidence="1">
    <location>
        <begin position="1"/>
        <end position="23"/>
    </location>
</feature>
<dbReference type="Proteomes" id="UP001342826">
    <property type="component" value="Unassembled WGS sequence"/>
</dbReference>
<dbReference type="InterPro" id="IPR041324">
    <property type="entry name" value="AgI/II_N"/>
</dbReference>
<organism evidence="3 4">
    <name type="scientific">Metabacillus fastidiosus</name>
    <dbReference type="NCBI Taxonomy" id="1458"/>
    <lineage>
        <taxon>Bacteria</taxon>
        <taxon>Bacillati</taxon>
        <taxon>Bacillota</taxon>
        <taxon>Bacilli</taxon>
        <taxon>Bacillales</taxon>
        <taxon>Bacillaceae</taxon>
        <taxon>Metabacillus</taxon>
    </lineage>
</organism>
<evidence type="ECO:0000259" key="2">
    <source>
        <dbReference type="Pfam" id="PF18652"/>
    </source>
</evidence>
<feature type="domain" description="Antigen I/II N-terminal" evidence="2">
    <location>
        <begin position="46"/>
        <end position="145"/>
    </location>
</feature>
<dbReference type="PROSITE" id="PS51257">
    <property type="entry name" value="PROKAR_LIPOPROTEIN"/>
    <property type="match status" value="1"/>
</dbReference>
<protein>
    <recommendedName>
        <fullName evidence="2">Antigen I/II N-terminal domain-containing protein</fullName>
    </recommendedName>
</protein>
<evidence type="ECO:0000313" key="3">
    <source>
        <dbReference type="EMBL" id="MED4399984.1"/>
    </source>
</evidence>
<accession>A0ABU6NUU4</accession>
<dbReference type="Pfam" id="PF18652">
    <property type="entry name" value="Adhesin_P1_N"/>
    <property type="match status" value="1"/>
</dbReference>
<feature type="chain" id="PRO_5046866540" description="Antigen I/II N-terminal domain-containing protein" evidence="1">
    <location>
        <begin position="24"/>
        <end position="205"/>
    </location>
</feature>
<evidence type="ECO:0000256" key="1">
    <source>
        <dbReference type="SAM" id="SignalP"/>
    </source>
</evidence>
<gene>
    <name evidence="3" type="ORF">P9271_01230</name>
</gene>
<sequence length="205" mass="23043">MKKMTFILFALLLTILSACSNNASEDEKSGKKAEETVDVKKGLLNVEITLPASMFEGQDIDTVIADAKKEGVTEVTKNEDGSLTYKMTKAKHREMMQELEKSILETIEETKNSKDYVSIKDITHNDSFSEFTLVVDKAKYENSMDGFAALGLGMSGMMYQIYNGSDPDTKVKIFIKDEATQEVFDETVYPDDLEQEETEENTHSK</sequence>